<dbReference type="EMBL" id="KC131130">
    <property type="protein sequence ID" value="AGB07272.1"/>
    <property type="molecule type" value="Genomic_DNA"/>
</dbReference>
<keyword evidence="3" id="KW-1185">Reference proteome</keyword>
<organism evidence="2 3">
    <name type="scientific">Vibrio phage VP4B</name>
    <dbReference type="NCBI Taxonomy" id="1262540"/>
    <lineage>
        <taxon>Viruses</taxon>
        <taxon>Duplodnaviria</taxon>
        <taxon>Heunggongvirae</taxon>
        <taxon>Uroviricota</taxon>
        <taxon>Caudoviricetes</taxon>
        <taxon>Chimalliviridae</taxon>
        <taxon>Gorgonvirinae</taxon>
        <taxon>Tidunavirus</taxon>
        <taxon>Tidunavirus VP4B</taxon>
    </lineage>
</organism>
<evidence type="ECO:0000313" key="3">
    <source>
        <dbReference type="Proteomes" id="UP000272155"/>
    </source>
</evidence>
<protein>
    <recommendedName>
        <fullName evidence="4">Holin</fullName>
    </recommendedName>
</protein>
<name>V9LZG9_9CAUD</name>
<keyword evidence="1" id="KW-0472">Membrane</keyword>
<accession>V9LZG9</accession>
<reference evidence="2 3" key="1">
    <citation type="submission" date="2012-11" db="EMBL/GenBank/DDBJ databases">
        <title>Complete genome sequence of a novel phiKZ-like Vibrio phage.</title>
        <authorList>
            <person name="Luo Z."/>
            <person name="Yu Y."/>
        </authorList>
    </citation>
    <scope>NUCLEOTIDE SEQUENCE [LARGE SCALE GENOMIC DNA]</scope>
</reference>
<dbReference type="GeneID" id="40103034"/>
<evidence type="ECO:0000313" key="2">
    <source>
        <dbReference type="EMBL" id="AGB07272.1"/>
    </source>
</evidence>
<evidence type="ECO:0000256" key="1">
    <source>
        <dbReference type="SAM" id="Phobius"/>
    </source>
</evidence>
<dbReference type="OrthoDB" id="19151at10239"/>
<keyword evidence="1" id="KW-0812">Transmembrane</keyword>
<keyword evidence="1" id="KW-1133">Transmembrane helix</keyword>
<sequence>MSQKNKEQPQTSTEGIVLGKWGTRFRTLCGIVAVLTTCWVSYSGMSSIVASVNAGKGWPSDMTVFLITFGPVAIAWQYMSVNKLLSLLFSSNDPTAINLKDRLRGFLDPNAKPEGKTTGSS</sequence>
<dbReference type="RefSeq" id="YP_009626134.1">
    <property type="nucleotide sequence ID" value="NC_042136.1"/>
</dbReference>
<dbReference type="Proteomes" id="UP000272155">
    <property type="component" value="Segment"/>
</dbReference>
<dbReference type="KEGG" id="vg:40103034"/>
<proteinExistence type="predicted"/>
<feature type="transmembrane region" description="Helical" evidence="1">
    <location>
        <begin position="62"/>
        <end position="81"/>
    </location>
</feature>
<evidence type="ECO:0008006" key="4">
    <source>
        <dbReference type="Google" id="ProtNLM"/>
    </source>
</evidence>
<feature type="transmembrane region" description="Helical" evidence="1">
    <location>
        <begin position="21"/>
        <end position="42"/>
    </location>
</feature>